<name>G7W5I3_DESOD</name>
<accession>G7W5I3</accession>
<dbReference type="HOGENOM" id="CLU_1025748_0_0_9"/>
<dbReference type="RefSeq" id="WP_014183452.1">
    <property type="nucleotide sequence ID" value="NC_016584.1"/>
</dbReference>
<dbReference type="OrthoDB" id="7025491at2"/>
<dbReference type="Proteomes" id="UP000006346">
    <property type="component" value="Chromosome"/>
</dbReference>
<reference evidence="1 2" key="2">
    <citation type="journal article" date="2012" name="J. Bacteriol.">
        <title>Complete genome sequences of Desulfosporosinus orientis DSM765T, Desulfosporosinus youngiae DSM17734T, Desulfosporosinus meridiei DSM13257T, and Desulfosporosinus acidiphilus DSM22704T.</title>
        <authorList>
            <person name="Pester M."/>
            <person name="Brambilla E."/>
            <person name="Alazard D."/>
            <person name="Rattei T."/>
            <person name="Weinmaier T."/>
            <person name="Han J."/>
            <person name="Lucas S."/>
            <person name="Lapidus A."/>
            <person name="Cheng J.F."/>
            <person name="Goodwin L."/>
            <person name="Pitluck S."/>
            <person name="Peters L."/>
            <person name="Ovchinnikova G."/>
            <person name="Teshima H."/>
            <person name="Detter J.C."/>
            <person name="Han C.S."/>
            <person name="Tapia R."/>
            <person name="Land M.L."/>
            <person name="Hauser L."/>
            <person name="Kyrpides N.C."/>
            <person name="Ivanova N.N."/>
            <person name="Pagani I."/>
            <person name="Huntmann M."/>
            <person name="Wei C.L."/>
            <person name="Davenport K.W."/>
            <person name="Daligault H."/>
            <person name="Chain P.S."/>
            <person name="Chen A."/>
            <person name="Mavromatis K."/>
            <person name="Markowitz V."/>
            <person name="Szeto E."/>
            <person name="Mikhailova N."/>
            <person name="Pati A."/>
            <person name="Wagner M."/>
            <person name="Woyke T."/>
            <person name="Ollivier B."/>
            <person name="Klenk H.P."/>
            <person name="Spring S."/>
            <person name="Loy A."/>
        </authorList>
    </citation>
    <scope>NUCLEOTIDE SEQUENCE [LARGE SCALE GENOMIC DNA]</scope>
    <source>
        <strain evidence="2">ATCC 19365 / DSM 765 / NCIMB 8382 / VKM B-1628</strain>
    </source>
</reference>
<dbReference type="AlphaFoldDB" id="G7W5I3"/>
<sequence>MSEEDLRDKIRKEILKSGFPLELYCQQKVLDYNWSINMNKQYQDKDDNFREIDIEAHKQDMIAENLRLSTRLIIECKKNHSNPWVFFREKTHGPIMYLTVAGDIDESGKENFFWRHHYKETVLEHHYKTTTDKSRAYVVPFKHDNPKENRQIYESVSSVINYYKHHGLEKIRTFDRNFIKLFYFVVVYDGKLFMADVINGEDVHVEDTSHVLLGVSNVDGKRTRHYTVDIVTKEFFGEYLKILENDGLLTAEYALSIHDKKLDESLLSHSL</sequence>
<dbReference type="EMBL" id="CP003108">
    <property type="protein sequence ID" value="AET66630.1"/>
    <property type="molecule type" value="Genomic_DNA"/>
</dbReference>
<reference evidence="2" key="1">
    <citation type="submission" date="2011-11" db="EMBL/GenBank/DDBJ databases">
        <title>Complete sequence of Desulfosporosinus orientis DSM 765.</title>
        <authorList>
            <person name="Lucas S."/>
            <person name="Han J."/>
            <person name="Lapidus A."/>
            <person name="Cheng J.-F."/>
            <person name="Goodwin L."/>
            <person name="Pitluck S."/>
            <person name="Peters L."/>
            <person name="Ovchinnikova G."/>
            <person name="Teshima H."/>
            <person name="Detter J.C."/>
            <person name="Han C."/>
            <person name="Tapia R."/>
            <person name="Land M."/>
            <person name="Hauser L."/>
            <person name="Kyrpides N."/>
            <person name="Ivanova N."/>
            <person name="Pagani I."/>
            <person name="Pester M."/>
            <person name="Spring S."/>
            <person name="Ollivier B."/>
            <person name="Rattei T."/>
            <person name="Klenk H.-P."/>
            <person name="Wagner M."/>
            <person name="Loy A."/>
            <person name="Woyke T."/>
        </authorList>
    </citation>
    <scope>NUCLEOTIDE SEQUENCE [LARGE SCALE GENOMIC DNA]</scope>
    <source>
        <strain evidence="2">ATCC 19365 / DSM 765 / NCIMB 8382 / VKM B-1628</strain>
    </source>
</reference>
<dbReference type="KEGG" id="dor:Desor_0954"/>
<protein>
    <submittedName>
        <fullName evidence="1">Uncharacterized protein</fullName>
    </submittedName>
</protein>
<organism evidence="1 2">
    <name type="scientific">Desulfosporosinus orientis (strain ATCC 19365 / DSM 765 / NCIMB 8382 / VKM B-1628 / Singapore I)</name>
    <name type="common">Desulfotomaculum orientis</name>
    <dbReference type="NCBI Taxonomy" id="768706"/>
    <lineage>
        <taxon>Bacteria</taxon>
        <taxon>Bacillati</taxon>
        <taxon>Bacillota</taxon>
        <taxon>Clostridia</taxon>
        <taxon>Eubacteriales</taxon>
        <taxon>Desulfitobacteriaceae</taxon>
        <taxon>Desulfosporosinus</taxon>
    </lineage>
</organism>
<evidence type="ECO:0000313" key="2">
    <source>
        <dbReference type="Proteomes" id="UP000006346"/>
    </source>
</evidence>
<gene>
    <name evidence="1" type="ordered locus">Desor_0954</name>
</gene>
<dbReference type="PATRIC" id="fig|768706.3.peg.922"/>
<keyword evidence="2" id="KW-1185">Reference proteome</keyword>
<evidence type="ECO:0000313" key="1">
    <source>
        <dbReference type="EMBL" id="AET66630.1"/>
    </source>
</evidence>
<proteinExistence type="predicted"/>